<feature type="chain" id="PRO_5003141194" description="DUF306 domain-containing protein" evidence="1">
    <location>
        <begin position="31"/>
        <end position="142"/>
    </location>
</feature>
<dbReference type="HOGENOM" id="CLU_075808_3_2_3"/>
<evidence type="ECO:0000313" key="4">
    <source>
        <dbReference type="Proteomes" id="UP000008206"/>
    </source>
</evidence>
<gene>
    <name evidence="3" type="ordered locus">Cyan7822_1773</name>
</gene>
<keyword evidence="4" id="KW-1185">Reference proteome</keyword>
<evidence type="ECO:0000313" key="3">
    <source>
        <dbReference type="EMBL" id="ADN13760.1"/>
    </source>
</evidence>
<dbReference type="Pfam" id="PF03724">
    <property type="entry name" value="META"/>
    <property type="match status" value="1"/>
</dbReference>
<dbReference type="InterPro" id="IPR038670">
    <property type="entry name" value="HslJ-like_sf"/>
</dbReference>
<dbReference type="EMBL" id="CP002198">
    <property type="protein sequence ID" value="ADN13760.1"/>
    <property type="molecule type" value="Genomic_DNA"/>
</dbReference>
<name>E0U8L4_GLOV7</name>
<dbReference type="eggNOG" id="COG3187">
    <property type="taxonomic scope" value="Bacteria"/>
</dbReference>
<dbReference type="Gene3D" id="2.40.128.270">
    <property type="match status" value="1"/>
</dbReference>
<organism evidence="3 4">
    <name type="scientific">Gloeothece verrucosa (strain PCC 7822)</name>
    <name type="common">Cyanothece sp. (strain PCC 7822)</name>
    <dbReference type="NCBI Taxonomy" id="497965"/>
    <lineage>
        <taxon>Bacteria</taxon>
        <taxon>Bacillati</taxon>
        <taxon>Cyanobacteriota</taxon>
        <taxon>Cyanophyceae</taxon>
        <taxon>Oscillatoriophycideae</taxon>
        <taxon>Chroococcales</taxon>
        <taxon>Aphanothecaceae</taxon>
        <taxon>Gloeothece</taxon>
        <taxon>Gloeothece verrucosa</taxon>
    </lineage>
</organism>
<feature type="signal peptide" evidence="1">
    <location>
        <begin position="1"/>
        <end position="30"/>
    </location>
</feature>
<dbReference type="Proteomes" id="UP000008206">
    <property type="component" value="Chromosome"/>
</dbReference>
<evidence type="ECO:0000259" key="2">
    <source>
        <dbReference type="Pfam" id="PF03724"/>
    </source>
</evidence>
<dbReference type="RefSeq" id="WP_013321867.1">
    <property type="nucleotide sequence ID" value="NC_014501.1"/>
</dbReference>
<dbReference type="InterPro" id="IPR005184">
    <property type="entry name" value="DUF306_Meta_HslJ"/>
</dbReference>
<protein>
    <recommendedName>
        <fullName evidence="2">DUF306 domain-containing protein</fullName>
    </recommendedName>
</protein>
<accession>E0U8L4</accession>
<sequence length="142" mass="15642">MNIFKSIKKAVIFGLLFLGLTFAVQNPSYATELKGDWTLVSIGNEPVLNSAKITASFDDEPDNVIYGSAGCNRYIASFCATENRILIGPVATTQMLCHPQAIMKQEGAYIQALEAAKYYEVSEQHLKLSDGNNQTLEYVKDP</sequence>
<keyword evidence="1" id="KW-0732">Signal</keyword>
<dbReference type="InterPro" id="IPR053147">
    <property type="entry name" value="Hsp_HslJ-like"/>
</dbReference>
<dbReference type="KEGG" id="cyj:Cyan7822_1773"/>
<dbReference type="PANTHER" id="PTHR35535">
    <property type="entry name" value="HEAT SHOCK PROTEIN HSLJ"/>
    <property type="match status" value="1"/>
</dbReference>
<evidence type="ECO:0000256" key="1">
    <source>
        <dbReference type="SAM" id="SignalP"/>
    </source>
</evidence>
<feature type="domain" description="DUF306" evidence="2">
    <location>
        <begin position="33"/>
        <end position="135"/>
    </location>
</feature>
<dbReference type="OrthoDB" id="459863at2"/>
<proteinExistence type="predicted"/>
<dbReference type="PANTHER" id="PTHR35535:SF1">
    <property type="entry name" value="HEAT SHOCK PROTEIN HSLJ"/>
    <property type="match status" value="1"/>
</dbReference>
<reference evidence="4" key="1">
    <citation type="journal article" date="2011" name="MBio">
        <title>Novel metabolic attributes of the genus Cyanothece, comprising a group of unicellular nitrogen-fixing Cyanobacteria.</title>
        <authorList>
            <person name="Bandyopadhyay A."/>
            <person name="Elvitigala T."/>
            <person name="Welsh E."/>
            <person name="Stockel J."/>
            <person name="Liberton M."/>
            <person name="Min H."/>
            <person name="Sherman L.A."/>
            <person name="Pakrasi H.B."/>
        </authorList>
    </citation>
    <scope>NUCLEOTIDE SEQUENCE [LARGE SCALE GENOMIC DNA]</scope>
    <source>
        <strain evidence="4">PCC 7822</strain>
    </source>
</reference>
<dbReference type="AlphaFoldDB" id="E0U8L4"/>